<evidence type="ECO:0000256" key="1">
    <source>
        <dbReference type="SAM" id="SignalP"/>
    </source>
</evidence>
<dbReference type="AlphaFoldDB" id="A0A4P7XGP9"/>
<gene>
    <name evidence="2" type="ORF">soil367_09550</name>
</gene>
<dbReference type="RefSeq" id="WP_136548878.1">
    <property type="nucleotide sequence ID" value="NZ_CP031093.1"/>
</dbReference>
<dbReference type="InterPro" id="IPR010583">
    <property type="entry name" value="MipA"/>
</dbReference>
<sequence length="263" mass="28926">MLPFSRLRSPPRILSNALICFLFLPFNVLAQTDSDADNDNWSFKVGAGLFAAPEYEGADELDVLPFPSFEATYKDIFFVSVIDGIGVHFIRQENWGATFSGQIVLGRDNEGEIEPLEPIDDRFMPKLEIFNITSQVRTHASVIGDGKRHSVEAGLQYFRQASASALYLIGGGARWNDRAWNDERSSVSSPEAASLGVEPFSAGASLSKVYVEGAFIYYLSPVYVAEIAVEVAELIGDPADGPLVKELGTTTQPSMFVRINRQF</sequence>
<evidence type="ECO:0000313" key="3">
    <source>
        <dbReference type="Proteomes" id="UP000298049"/>
    </source>
</evidence>
<dbReference type="KEGG" id="hmi:soil367_09550"/>
<dbReference type="Pfam" id="PF06629">
    <property type="entry name" value="MipA"/>
    <property type="match status" value="1"/>
</dbReference>
<dbReference type="Proteomes" id="UP000298049">
    <property type="component" value="Chromosome"/>
</dbReference>
<feature type="signal peptide" evidence="1">
    <location>
        <begin position="1"/>
        <end position="30"/>
    </location>
</feature>
<proteinExistence type="predicted"/>
<evidence type="ECO:0000313" key="2">
    <source>
        <dbReference type="EMBL" id="QCF26156.1"/>
    </source>
</evidence>
<feature type="chain" id="PRO_5020470510" evidence="1">
    <location>
        <begin position="31"/>
        <end position="263"/>
    </location>
</feature>
<organism evidence="2 3">
    <name type="scientific">Hydrocarboniclastica marina</name>
    <dbReference type="NCBI Taxonomy" id="2259620"/>
    <lineage>
        <taxon>Bacteria</taxon>
        <taxon>Pseudomonadati</taxon>
        <taxon>Pseudomonadota</taxon>
        <taxon>Gammaproteobacteria</taxon>
        <taxon>Alteromonadales</taxon>
        <taxon>Alteromonadaceae</taxon>
        <taxon>Hydrocarboniclastica</taxon>
    </lineage>
</organism>
<dbReference type="OrthoDB" id="8741240at2"/>
<accession>A0A4P7XGP9</accession>
<name>A0A4P7XGP9_9ALTE</name>
<keyword evidence="3" id="KW-1185">Reference proteome</keyword>
<reference evidence="2 3" key="1">
    <citation type="submission" date="2018-07" db="EMBL/GenBank/DDBJ databases">
        <title>Marsedoiliclastica nanhaica gen. nov. sp. nov., a novel marine hydrocarbonoclastic bacterium isolated from an in-situ enriched hydrocarbon-degrading consortium in deep-sea sediment.</title>
        <authorList>
            <person name="Dong C."/>
            <person name="Ma T."/>
            <person name="Liu R."/>
            <person name="Shao Z."/>
        </authorList>
    </citation>
    <scope>NUCLEOTIDE SEQUENCE [LARGE SCALE GENOMIC DNA]</scope>
    <source>
        <strain evidence="3">soil36-7</strain>
    </source>
</reference>
<dbReference type="EMBL" id="CP031093">
    <property type="protein sequence ID" value="QCF26156.1"/>
    <property type="molecule type" value="Genomic_DNA"/>
</dbReference>
<keyword evidence="1" id="KW-0732">Signal</keyword>
<protein>
    <submittedName>
        <fullName evidence="2">MipA/OmpV family protein</fullName>
    </submittedName>
</protein>